<sequence>MPPKSGVWEPMRRIYPPLLPRAFTAHSISLFTINTPHPVLLPHTYSPPKPSSPASSHY</sequence>
<protein>
    <submittedName>
        <fullName evidence="1">Uncharacterized protein</fullName>
    </submittedName>
</protein>
<dbReference type="EMBL" id="GBRH01211320">
    <property type="protein sequence ID" value="JAD86575.1"/>
    <property type="molecule type" value="Transcribed_RNA"/>
</dbReference>
<reference evidence="1" key="1">
    <citation type="submission" date="2014-09" db="EMBL/GenBank/DDBJ databases">
        <authorList>
            <person name="Magalhaes I.L.F."/>
            <person name="Oliveira U."/>
            <person name="Santos F.R."/>
            <person name="Vidigal T.H.D.A."/>
            <person name="Brescovit A.D."/>
            <person name="Santos A.J."/>
        </authorList>
    </citation>
    <scope>NUCLEOTIDE SEQUENCE</scope>
    <source>
        <tissue evidence="1">Shoot tissue taken approximately 20 cm above the soil surface</tissue>
    </source>
</reference>
<accession>A0A0A9DLP1</accession>
<organism evidence="1">
    <name type="scientific">Arundo donax</name>
    <name type="common">Giant reed</name>
    <name type="synonym">Donax arundinaceus</name>
    <dbReference type="NCBI Taxonomy" id="35708"/>
    <lineage>
        <taxon>Eukaryota</taxon>
        <taxon>Viridiplantae</taxon>
        <taxon>Streptophyta</taxon>
        <taxon>Embryophyta</taxon>
        <taxon>Tracheophyta</taxon>
        <taxon>Spermatophyta</taxon>
        <taxon>Magnoliopsida</taxon>
        <taxon>Liliopsida</taxon>
        <taxon>Poales</taxon>
        <taxon>Poaceae</taxon>
        <taxon>PACMAD clade</taxon>
        <taxon>Arundinoideae</taxon>
        <taxon>Arundineae</taxon>
        <taxon>Arundo</taxon>
    </lineage>
</organism>
<dbReference type="AlphaFoldDB" id="A0A0A9DLP1"/>
<reference evidence="1" key="2">
    <citation type="journal article" date="2015" name="Data Brief">
        <title>Shoot transcriptome of the giant reed, Arundo donax.</title>
        <authorList>
            <person name="Barrero R.A."/>
            <person name="Guerrero F.D."/>
            <person name="Moolhuijzen P."/>
            <person name="Goolsby J.A."/>
            <person name="Tidwell J."/>
            <person name="Bellgard S.E."/>
            <person name="Bellgard M.I."/>
        </authorList>
    </citation>
    <scope>NUCLEOTIDE SEQUENCE</scope>
    <source>
        <tissue evidence="1">Shoot tissue taken approximately 20 cm above the soil surface</tissue>
    </source>
</reference>
<proteinExistence type="predicted"/>
<name>A0A0A9DLP1_ARUDO</name>
<evidence type="ECO:0000313" key="1">
    <source>
        <dbReference type="EMBL" id="JAD86575.1"/>
    </source>
</evidence>